<evidence type="ECO:0000256" key="2">
    <source>
        <dbReference type="ARBA" id="ARBA00022723"/>
    </source>
</evidence>
<keyword evidence="3" id="KW-0677">Repeat</keyword>
<evidence type="ECO:0000313" key="16">
    <source>
        <dbReference type="Proteomes" id="UP000075883"/>
    </source>
</evidence>
<dbReference type="STRING" id="139723.A0A182LZI2"/>
<dbReference type="AlphaFoldDB" id="A0A182LZI2"/>
<dbReference type="Pfam" id="PF00096">
    <property type="entry name" value="zf-C2H2"/>
    <property type="match status" value="2"/>
</dbReference>
<dbReference type="PROSITE" id="PS00028">
    <property type="entry name" value="ZINC_FINGER_C2H2_1"/>
    <property type="match status" value="4"/>
</dbReference>
<dbReference type="EnsemblMetazoa" id="ACUA005724-RA">
    <property type="protein sequence ID" value="ACUA005724-PA"/>
    <property type="gene ID" value="ACUA005724"/>
</dbReference>
<evidence type="ECO:0000259" key="13">
    <source>
        <dbReference type="PROSITE" id="PS50950"/>
    </source>
</evidence>
<reference evidence="16" key="1">
    <citation type="submission" date="2013-09" db="EMBL/GenBank/DDBJ databases">
        <title>The Genome Sequence of Anopheles culicifacies species A.</title>
        <authorList>
            <consortium name="The Broad Institute Genomics Platform"/>
            <person name="Neafsey D.E."/>
            <person name="Besansky N."/>
            <person name="Howell P."/>
            <person name="Walton C."/>
            <person name="Young S.K."/>
            <person name="Zeng Q."/>
            <person name="Gargeya S."/>
            <person name="Fitzgerald M."/>
            <person name="Haas B."/>
            <person name="Abouelleil A."/>
            <person name="Allen A.W."/>
            <person name="Alvarado L."/>
            <person name="Arachchi H.M."/>
            <person name="Berlin A.M."/>
            <person name="Chapman S.B."/>
            <person name="Gainer-Dewar J."/>
            <person name="Goldberg J."/>
            <person name="Griggs A."/>
            <person name="Gujja S."/>
            <person name="Hansen M."/>
            <person name="Howarth C."/>
            <person name="Imamovic A."/>
            <person name="Ireland A."/>
            <person name="Larimer J."/>
            <person name="McCowan C."/>
            <person name="Murphy C."/>
            <person name="Pearson M."/>
            <person name="Poon T.W."/>
            <person name="Priest M."/>
            <person name="Roberts A."/>
            <person name="Saif S."/>
            <person name="Shea T."/>
            <person name="Sisk P."/>
            <person name="Sykes S."/>
            <person name="Wortman J."/>
            <person name="Nusbaum C."/>
            <person name="Birren B."/>
        </authorList>
    </citation>
    <scope>NUCLEOTIDE SEQUENCE [LARGE SCALE GENOMIC DNA]</scope>
    <source>
        <strain evidence="16">A-37</strain>
    </source>
</reference>
<evidence type="ECO:0000256" key="6">
    <source>
        <dbReference type="ARBA" id="ARBA00023125"/>
    </source>
</evidence>
<evidence type="ECO:0000313" key="15">
    <source>
        <dbReference type="EnsemblMetazoa" id="ACUA005724-PA"/>
    </source>
</evidence>
<dbReference type="InterPro" id="IPR036236">
    <property type="entry name" value="Znf_C2H2_sf"/>
</dbReference>
<dbReference type="Gene3D" id="3.30.160.60">
    <property type="entry name" value="Classic Zinc Finger"/>
    <property type="match status" value="3"/>
</dbReference>
<evidence type="ECO:0000259" key="12">
    <source>
        <dbReference type="PROSITE" id="PS50157"/>
    </source>
</evidence>
<evidence type="ECO:0000256" key="9">
    <source>
        <dbReference type="PROSITE-ProRule" id="PRU00309"/>
    </source>
</evidence>
<feature type="domain" description="C2H2-type" evidence="12">
    <location>
        <begin position="352"/>
        <end position="380"/>
    </location>
</feature>
<feature type="domain" description="ZAD" evidence="14">
    <location>
        <begin position="118"/>
        <end position="189"/>
    </location>
</feature>
<sequence length="446" mass="50808">MDKDAQQQNLLLANMGKICIFPKCIPRIRDFVVFPFTRTKEFESWWIKSGWSNVIPLDSLPSKILICEEHFEKDLINRQYKVPKLALGALPTRNATCPVKKTELLKHVAHDKLAMIRTYCRLCGQSQNCNLDDDVELLANLDEIFQHQLELADCTMLPSGVCPYCKEMANVIQSFWKKCAETQDALKTILNNQSSIVVSERTNETDVPGKTDAAKTGDKAMLVSKEPFPAECEEIVIHSTPRHVIEEQFANEYEFESYGEDLPNSTADDCDEERELRDSESQLISESYSIEDGDEFSSPELPANFSSSDKEDHNASDKTDAPLHMCEICGNAFKTLNRLKAHIKLHSNARNHQCSTCGHKFKTRRGLSEHVESKHEGKSFACKICGMQYSWRKGLQRHMISHKGRAPKHQCKICGKGFPVPHKLRQHMMLHTGDRIHCEYCGKGYR</sequence>
<keyword evidence="16" id="KW-1185">Reference proteome</keyword>
<feature type="domain" description="C2H2-type" evidence="12">
    <location>
        <begin position="409"/>
        <end position="436"/>
    </location>
</feature>
<organism evidence="15 16">
    <name type="scientific">Anopheles culicifacies</name>
    <dbReference type="NCBI Taxonomy" id="139723"/>
    <lineage>
        <taxon>Eukaryota</taxon>
        <taxon>Metazoa</taxon>
        <taxon>Ecdysozoa</taxon>
        <taxon>Arthropoda</taxon>
        <taxon>Hexapoda</taxon>
        <taxon>Insecta</taxon>
        <taxon>Pterygota</taxon>
        <taxon>Neoptera</taxon>
        <taxon>Endopterygota</taxon>
        <taxon>Diptera</taxon>
        <taxon>Nematocera</taxon>
        <taxon>Culicoidea</taxon>
        <taxon>Culicidae</taxon>
        <taxon>Anophelinae</taxon>
        <taxon>Anopheles</taxon>
        <taxon>culicifacies species complex</taxon>
    </lineage>
</organism>
<evidence type="ECO:0000256" key="3">
    <source>
        <dbReference type="ARBA" id="ARBA00022737"/>
    </source>
</evidence>
<keyword evidence="2 10" id="KW-0479">Metal-binding</keyword>
<dbReference type="SMART" id="SM00355">
    <property type="entry name" value="ZnF_C2H2"/>
    <property type="match status" value="4"/>
</dbReference>
<keyword evidence="6 9" id="KW-0238">DNA-binding</keyword>
<dbReference type="SUPFAM" id="SSF57716">
    <property type="entry name" value="Glucocorticoid receptor-like (DNA-binding domain)"/>
    <property type="match status" value="1"/>
</dbReference>
<keyword evidence="7" id="KW-0539">Nucleus</keyword>
<reference evidence="15" key="2">
    <citation type="submission" date="2020-05" db="UniProtKB">
        <authorList>
            <consortium name="EnsemblMetazoa"/>
        </authorList>
    </citation>
    <scope>IDENTIFICATION</scope>
    <source>
        <strain evidence="15">A-37</strain>
    </source>
</reference>
<evidence type="ECO:0000256" key="7">
    <source>
        <dbReference type="ARBA" id="ARBA00023242"/>
    </source>
</evidence>
<feature type="domain" description="THAP-type" evidence="13">
    <location>
        <begin position="15"/>
        <end position="94"/>
    </location>
</feature>
<evidence type="ECO:0000256" key="8">
    <source>
        <dbReference type="PROSITE-ProRule" id="PRU00042"/>
    </source>
</evidence>
<evidence type="ECO:0008006" key="17">
    <source>
        <dbReference type="Google" id="ProtNLM"/>
    </source>
</evidence>
<feature type="binding site" evidence="10">
    <location>
        <position position="123"/>
    </location>
    <ligand>
        <name>Zn(2+)</name>
        <dbReference type="ChEBI" id="CHEBI:29105"/>
    </ligand>
</feature>
<dbReference type="VEuPathDB" id="VectorBase:ACUA005724"/>
<dbReference type="PROSITE" id="PS50157">
    <property type="entry name" value="ZINC_FINGER_C2H2_2"/>
    <property type="match status" value="4"/>
</dbReference>
<feature type="binding site" evidence="10">
    <location>
        <position position="165"/>
    </location>
    <ligand>
        <name>Zn(2+)</name>
        <dbReference type="ChEBI" id="CHEBI:29105"/>
    </ligand>
</feature>
<protein>
    <recommendedName>
        <fullName evidence="17">THAP-type domain-containing protein</fullName>
    </recommendedName>
</protein>
<evidence type="ECO:0000256" key="5">
    <source>
        <dbReference type="ARBA" id="ARBA00022833"/>
    </source>
</evidence>
<dbReference type="SMART" id="SM00868">
    <property type="entry name" value="zf-AD"/>
    <property type="match status" value="1"/>
</dbReference>
<evidence type="ECO:0000256" key="10">
    <source>
        <dbReference type="PROSITE-ProRule" id="PRU01263"/>
    </source>
</evidence>
<dbReference type="PANTHER" id="PTHR24394">
    <property type="entry name" value="ZINC FINGER PROTEIN"/>
    <property type="match status" value="1"/>
</dbReference>
<name>A0A182LZI2_9DIPT</name>
<dbReference type="SUPFAM" id="SSF57667">
    <property type="entry name" value="beta-beta-alpha zinc fingers"/>
    <property type="match status" value="2"/>
</dbReference>
<dbReference type="EMBL" id="AXCM01000651">
    <property type="status" value="NOT_ANNOTATED_CDS"/>
    <property type="molecule type" value="Genomic_DNA"/>
</dbReference>
<dbReference type="SMART" id="SM00980">
    <property type="entry name" value="THAP"/>
    <property type="match status" value="1"/>
</dbReference>
<dbReference type="PROSITE" id="PS51915">
    <property type="entry name" value="ZAD"/>
    <property type="match status" value="1"/>
</dbReference>
<feature type="region of interest" description="Disordered" evidence="11">
    <location>
        <begin position="260"/>
        <end position="318"/>
    </location>
</feature>
<evidence type="ECO:0000256" key="1">
    <source>
        <dbReference type="ARBA" id="ARBA00004123"/>
    </source>
</evidence>
<dbReference type="GO" id="GO:0005634">
    <property type="term" value="C:nucleus"/>
    <property type="evidence" value="ECO:0007669"/>
    <property type="project" value="UniProtKB-SubCell"/>
</dbReference>
<feature type="compositionally biased region" description="Basic and acidic residues" evidence="11">
    <location>
        <begin position="308"/>
        <end position="318"/>
    </location>
</feature>
<feature type="domain" description="C2H2-type" evidence="12">
    <location>
        <begin position="380"/>
        <end position="407"/>
    </location>
</feature>
<keyword evidence="4 8" id="KW-0863">Zinc-finger</keyword>
<feature type="binding site" evidence="10">
    <location>
        <position position="120"/>
    </location>
    <ligand>
        <name>Zn(2+)</name>
        <dbReference type="ChEBI" id="CHEBI:29105"/>
    </ligand>
</feature>
<comment type="subcellular location">
    <subcellularLocation>
        <location evidence="1">Nucleus</location>
    </subcellularLocation>
</comment>
<dbReference type="GO" id="GO:0003677">
    <property type="term" value="F:DNA binding"/>
    <property type="evidence" value="ECO:0007669"/>
    <property type="project" value="UniProtKB-UniRule"/>
</dbReference>
<dbReference type="Proteomes" id="UP000075883">
    <property type="component" value="Unassembled WGS sequence"/>
</dbReference>
<dbReference type="GO" id="GO:0008270">
    <property type="term" value="F:zinc ion binding"/>
    <property type="evidence" value="ECO:0007669"/>
    <property type="project" value="UniProtKB-UniRule"/>
</dbReference>
<evidence type="ECO:0000256" key="4">
    <source>
        <dbReference type="ARBA" id="ARBA00022771"/>
    </source>
</evidence>
<dbReference type="InterPro" id="IPR013087">
    <property type="entry name" value="Znf_C2H2_type"/>
</dbReference>
<dbReference type="InterPro" id="IPR006612">
    <property type="entry name" value="THAP_Znf"/>
</dbReference>
<proteinExistence type="predicted"/>
<feature type="binding site" evidence="10">
    <location>
        <position position="162"/>
    </location>
    <ligand>
        <name>Zn(2+)</name>
        <dbReference type="ChEBI" id="CHEBI:29105"/>
    </ligand>
</feature>
<evidence type="ECO:0000259" key="14">
    <source>
        <dbReference type="PROSITE" id="PS51915"/>
    </source>
</evidence>
<dbReference type="PANTHER" id="PTHR24394:SF58">
    <property type="entry name" value="ZINC FINGER AND BTB DOMAIN CONTAINING 33"/>
    <property type="match status" value="1"/>
</dbReference>
<accession>A0A182LZI2</accession>
<dbReference type="GO" id="GO:0000981">
    <property type="term" value="F:DNA-binding transcription factor activity, RNA polymerase II-specific"/>
    <property type="evidence" value="ECO:0007669"/>
    <property type="project" value="TreeGrafter"/>
</dbReference>
<keyword evidence="5 10" id="KW-0862">Zinc</keyword>
<dbReference type="PROSITE" id="PS50950">
    <property type="entry name" value="ZF_THAP"/>
    <property type="match status" value="1"/>
</dbReference>
<feature type="domain" description="C2H2-type" evidence="12">
    <location>
        <begin position="324"/>
        <end position="351"/>
    </location>
</feature>
<dbReference type="InterPro" id="IPR012934">
    <property type="entry name" value="Znf_AD"/>
</dbReference>
<evidence type="ECO:0000256" key="11">
    <source>
        <dbReference type="SAM" id="MobiDB-lite"/>
    </source>
</evidence>